<dbReference type="EMBL" id="BMXL01000020">
    <property type="protein sequence ID" value="GHD31114.1"/>
    <property type="molecule type" value="Genomic_DNA"/>
</dbReference>
<evidence type="ECO:0000313" key="3">
    <source>
        <dbReference type="Proteomes" id="UP000654947"/>
    </source>
</evidence>
<gene>
    <name evidence="2" type="ORF">GCM10007147_33650</name>
</gene>
<organism evidence="2 3">
    <name type="scientific">Nocardiopsis kunsanensis</name>
    <dbReference type="NCBI Taxonomy" id="141693"/>
    <lineage>
        <taxon>Bacteria</taxon>
        <taxon>Bacillati</taxon>
        <taxon>Actinomycetota</taxon>
        <taxon>Actinomycetes</taxon>
        <taxon>Streptosporangiales</taxon>
        <taxon>Nocardiopsidaceae</taxon>
        <taxon>Nocardiopsis</taxon>
    </lineage>
</organism>
<dbReference type="AlphaFoldDB" id="A0A918XH78"/>
<accession>A0A918XH78</accession>
<proteinExistence type="predicted"/>
<evidence type="ECO:0000313" key="2">
    <source>
        <dbReference type="EMBL" id="GHD31114.1"/>
    </source>
</evidence>
<protein>
    <submittedName>
        <fullName evidence="2">Uncharacterized protein</fullName>
    </submittedName>
</protein>
<evidence type="ECO:0000256" key="1">
    <source>
        <dbReference type="SAM" id="MobiDB-lite"/>
    </source>
</evidence>
<reference evidence="2 3" key="1">
    <citation type="journal article" date="2014" name="Int. J. Syst. Evol. Microbiol.">
        <title>Complete genome sequence of Corynebacterium casei LMG S-19264T (=DSM 44701T), isolated from a smear-ripened cheese.</title>
        <authorList>
            <consortium name="US DOE Joint Genome Institute (JGI-PGF)"/>
            <person name="Walter F."/>
            <person name="Albersmeier A."/>
            <person name="Kalinowski J."/>
            <person name="Ruckert C."/>
        </authorList>
    </citation>
    <scope>NUCLEOTIDE SEQUENCE [LARGE SCALE GENOMIC DNA]</scope>
    <source>
        <strain evidence="2 3">KCTC 19473</strain>
    </source>
</reference>
<sequence length="90" mass="10076">MPWEDPRDRPDVEIGAWASADELTFHQVPEVRTVFGEDGEATVESSRENLPSEIAPGTTHRRIRAHYRAVSRVDPRQAPSEEERGGGPAR</sequence>
<keyword evidence="3" id="KW-1185">Reference proteome</keyword>
<name>A0A918XH78_9ACTN</name>
<feature type="region of interest" description="Disordered" evidence="1">
    <location>
        <begin position="71"/>
        <end position="90"/>
    </location>
</feature>
<dbReference type="RefSeq" id="WP_193518292.1">
    <property type="nucleotide sequence ID" value="NZ_BMXL01000020.1"/>
</dbReference>
<dbReference type="Proteomes" id="UP000654947">
    <property type="component" value="Unassembled WGS sequence"/>
</dbReference>
<comment type="caution">
    <text evidence="2">The sequence shown here is derived from an EMBL/GenBank/DDBJ whole genome shotgun (WGS) entry which is preliminary data.</text>
</comment>